<dbReference type="AlphaFoldDB" id="A0A7W6F990"/>
<dbReference type="RefSeq" id="WP_183512294.1">
    <property type="nucleotide sequence ID" value="NZ_BSPG01000030.1"/>
</dbReference>
<dbReference type="EMBL" id="BSPG01000030">
    <property type="protein sequence ID" value="GLS45944.1"/>
    <property type="molecule type" value="Genomic_DNA"/>
</dbReference>
<dbReference type="Proteomes" id="UP000517759">
    <property type="component" value="Unassembled WGS sequence"/>
</dbReference>
<reference evidence="2 3" key="3">
    <citation type="submission" date="2020-08" db="EMBL/GenBank/DDBJ databases">
        <title>Genomic Encyclopedia of Type Strains, Phase IV (KMG-IV): sequencing the most valuable type-strain genomes for metagenomic binning, comparative biology and taxonomic classification.</title>
        <authorList>
            <person name="Goeker M."/>
        </authorList>
    </citation>
    <scope>NUCLEOTIDE SEQUENCE [LARGE SCALE GENOMIC DNA]</scope>
    <source>
        <strain evidence="2 3">DSM 24105</strain>
    </source>
</reference>
<sequence>MTHDQACNEHIRALVEQARRVSDRGGSFRVRVLLEMVSIELDRQQAAAQPVKQRMRA</sequence>
<dbReference type="EMBL" id="JACIDN010000011">
    <property type="protein sequence ID" value="MBB3905283.1"/>
    <property type="molecule type" value="Genomic_DNA"/>
</dbReference>
<dbReference type="Proteomes" id="UP001156881">
    <property type="component" value="Unassembled WGS sequence"/>
</dbReference>
<gene>
    <name evidence="1" type="ORF">GCM10007884_39350</name>
    <name evidence="2" type="ORF">GGR33_004816</name>
</gene>
<evidence type="ECO:0000313" key="2">
    <source>
        <dbReference type="EMBL" id="MBB3905283.1"/>
    </source>
</evidence>
<evidence type="ECO:0000313" key="3">
    <source>
        <dbReference type="Proteomes" id="UP000517759"/>
    </source>
</evidence>
<keyword evidence="4" id="KW-1185">Reference proteome</keyword>
<reference evidence="1" key="1">
    <citation type="journal article" date="2014" name="Int. J. Syst. Evol. Microbiol.">
        <title>Complete genome of a new Firmicutes species belonging to the dominant human colonic microbiota ('Ruminococcus bicirculans') reveals two chromosomes and a selective capacity to utilize plant glucans.</title>
        <authorList>
            <consortium name="NISC Comparative Sequencing Program"/>
            <person name="Wegmann U."/>
            <person name="Louis P."/>
            <person name="Goesmann A."/>
            <person name="Henrissat B."/>
            <person name="Duncan S.H."/>
            <person name="Flint H.J."/>
        </authorList>
    </citation>
    <scope>NUCLEOTIDE SEQUENCE</scope>
    <source>
        <strain evidence="1">NBRC 107710</strain>
    </source>
</reference>
<evidence type="ECO:0000313" key="4">
    <source>
        <dbReference type="Proteomes" id="UP001156881"/>
    </source>
</evidence>
<reference evidence="1" key="4">
    <citation type="submission" date="2023-01" db="EMBL/GenBank/DDBJ databases">
        <title>Draft genome sequence of Methylobacterium brachythecii strain NBRC 107710.</title>
        <authorList>
            <person name="Sun Q."/>
            <person name="Mori K."/>
        </authorList>
    </citation>
    <scope>NUCLEOTIDE SEQUENCE</scope>
    <source>
        <strain evidence="1">NBRC 107710</strain>
    </source>
</reference>
<name>A0A7W6F990_9HYPH</name>
<accession>A0A7W6F990</accession>
<protein>
    <submittedName>
        <fullName evidence="2">Uncharacterized protein</fullName>
    </submittedName>
</protein>
<proteinExistence type="predicted"/>
<comment type="caution">
    <text evidence="2">The sequence shown here is derived from an EMBL/GenBank/DDBJ whole genome shotgun (WGS) entry which is preliminary data.</text>
</comment>
<organism evidence="2 3">
    <name type="scientific">Methylobacterium brachythecii</name>
    <dbReference type="NCBI Taxonomy" id="1176177"/>
    <lineage>
        <taxon>Bacteria</taxon>
        <taxon>Pseudomonadati</taxon>
        <taxon>Pseudomonadota</taxon>
        <taxon>Alphaproteobacteria</taxon>
        <taxon>Hyphomicrobiales</taxon>
        <taxon>Methylobacteriaceae</taxon>
        <taxon>Methylobacterium</taxon>
    </lineage>
</organism>
<reference evidence="4" key="2">
    <citation type="journal article" date="2019" name="Int. J. Syst. Evol. Microbiol.">
        <title>The Global Catalogue of Microorganisms (GCM) 10K type strain sequencing project: providing services to taxonomists for standard genome sequencing and annotation.</title>
        <authorList>
            <consortium name="The Broad Institute Genomics Platform"/>
            <consortium name="The Broad Institute Genome Sequencing Center for Infectious Disease"/>
            <person name="Wu L."/>
            <person name="Ma J."/>
        </authorList>
    </citation>
    <scope>NUCLEOTIDE SEQUENCE [LARGE SCALE GENOMIC DNA]</scope>
    <source>
        <strain evidence="4">NBRC 107710</strain>
    </source>
</reference>
<evidence type="ECO:0000313" key="1">
    <source>
        <dbReference type="EMBL" id="GLS45944.1"/>
    </source>
</evidence>